<gene>
    <name evidence="10" type="ordered locus">Mpe_A3738</name>
</gene>
<dbReference type="SMART" id="SM00062">
    <property type="entry name" value="PBPb"/>
    <property type="match status" value="2"/>
</dbReference>
<dbReference type="InterPro" id="IPR011006">
    <property type="entry name" value="CheY-like_superfamily"/>
</dbReference>
<accession>A2SMA2</accession>
<dbReference type="Proteomes" id="UP000000366">
    <property type="component" value="Chromosome"/>
</dbReference>
<dbReference type="InterPro" id="IPR003594">
    <property type="entry name" value="HATPase_dom"/>
</dbReference>
<dbReference type="SMART" id="SM00387">
    <property type="entry name" value="HATPase_c"/>
    <property type="match status" value="1"/>
</dbReference>
<evidence type="ECO:0000313" key="10">
    <source>
        <dbReference type="EMBL" id="ABM96691.1"/>
    </source>
</evidence>
<dbReference type="InterPro" id="IPR049871">
    <property type="entry name" value="BvgS-like_periplasmic2"/>
</dbReference>
<dbReference type="PROSITE" id="PS50110">
    <property type="entry name" value="RESPONSE_REGULATORY"/>
    <property type="match status" value="1"/>
</dbReference>
<dbReference type="Gene3D" id="1.10.287.130">
    <property type="match status" value="1"/>
</dbReference>
<dbReference type="KEGG" id="mpt:Mpe_A3738"/>
<keyword evidence="5 10" id="KW-0418">Kinase</keyword>
<dbReference type="InterPro" id="IPR001789">
    <property type="entry name" value="Sig_transdc_resp-reg_receiver"/>
</dbReference>
<dbReference type="InterPro" id="IPR001638">
    <property type="entry name" value="Solute-binding_3/MltF_N"/>
</dbReference>
<keyword evidence="4" id="KW-0808">Transferase</keyword>
<keyword evidence="3 6" id="KW-0597">Phosphoprotein</keyword>
<dbReference type="SUPFAM" id="SSF47384">
    <property type="entry name" value="Homodimeric domain of signal transducing histidine kinase"/>
    <property type="match status" value="1"/>
</dbReference>
<dbReference type="PRINTS" id="PR00344">
    <property type="entry name" value="BCTRLSENSOR"/>
</dbReference>
<evidence type="ECO:0000256" key="5">
    <source>
        <dbReference type="ARBA" id="ARBA00022777"/>
    </source>
</evidence>
<dbReference type="SMART" id="SM00388">
    <property type="entry name" value="HisKA"/>
    <property type="match status" value="1"/>
</dbReference>
<dbReference type="InterPro" id="IPR036890">
    <property type="entry name" value="HATPase_C_sf"/>
</dbReference>
<dbReference type="EMBL" id="CP000555">
    <property type="protein sequence ID" value="ABM96691.1"/>
    <property type="molecule type" value="Genomic_DNA"/>
</dbReference>
<protein>
    <recommendedName>
        <fullName evidence="2">histidine kinase</fullName>
        <ecNumber evidence="2">2.7.13.3</ecNumber>
    </recommendedName>
</protein>
<dbReference type="RefSeq" id="WP_011831311.1">
    <property type="nucleotide sequence ID" value="NC_008825.1"/>
</dbReference>
<dbReference type="Pfam" id="PF00512">
    <property type="entry name" value="HisKA"/>
    <property type="match status" value="1"/>
</dbReference>
<dbReference type="Pfam" id="PF02518">
    <property type="entry name" value="HATPase_c"/>
    <property type="match status" value="1"/>
</dbReference>
<dbReference type="InterPro" id="IPR005467">
    <property type="entry name" value="His_kinase_dom"/>
</dbReference>
<feature type="domain" description="Response regulatory" evidence="9">
    <location>
        <begin position="795"/>
        <end position="913"/>
    </location>
</feature>
<feature type="signal peptide" evidence="7">
    <location>
        <begin position="1"/>
        <end position="26"/>
    </location>
</feature>
<dbReference type="PROSITE" id="PS50109">
    <property type="entry name" value="HIS_KIN"/>
    <property type="match status" value="1"/>
</dbReference>
<dbReference type="Gene3D" id="3.40.190.10">
    <property type="entry name" value="Periplasmic binding protein-like II"/>
    <property type="match status" value="4"/>
</dbReference>
<sequence>MRSGLPRALRWLAGSVLGLCALACSAASPSPLRYGMLADFPPFQIWPEGSEAGGADLEMLRRLAPALGVQVEPVRYTDFVALERDLRAGRLDLASSMARNAEREPTLAFSVPYALIEQAVVTRASDPSGSLAADLNGRRLATVAGYAAEANARELFPLAQRVPVASIADGLRAVQQGRADVMIEAQPVLVGTIERERLAGLRLVRTLALPSGALHFAAPKAGAARLDSLSAALAGMGAETREFIIGRWRAEPHFARRAEPLRLDDPERALLTAQRPLNVAVVDGRLPFAVLDADGRPQGLSVDVLRAVLGRLGLVSGTWRASGATEALAALQRGEVDLALGLSAVATPADTVRFIGPYIEHPMVLLGRPGGSAWGLEQLVGRRLALPPAHFARPLIAARYPGIELVACDPLPNCVERVASGGADAALADVITAAVLLAESPRSDVQITGTAAGLRQEHGIAVSSRHAALLPLLQRALDATVADDLLELKRRWLTRPTPARVVRELLLRYLPWVATALALLLAAWWWHHRGLRREMQRTLGAQRQAERARGASERFVTFLAHEVRNSLHSVIAGAELLRSGREVSASVAGSLGDSARSTLNLLNNLLDRNRLDAGRLSLHLEPVQLGPLLRGVRAEMLPAARARQLTLTCTAPMPDPLLRVDALRVEQIVRNLVANAIKYSERGEILIEARCTPQAGEEASRCVIEVRVRDQGPGIAEADQARLFERYYTAGGRTAARSGTGLGLSLCRDLAALMGGALHIESSPGHGTTALLRWTADVETEATGPAPLAEDAPRRLLLVEDADVYAMLLERALAAQGYAVRVAGSLAEAQAALAAPGPPFEVVLTDLNLGDGDAHGVIAAVRARAGAGLPAIVVMSADVDPERVAPLREAGAEALLQKTGDVALLVRQLLTHVNTGP</sequence>
<evidence type="ECO:0000256" key="4">
    <source>
        <dbReference type="ARBA" id="ARBA00022679"/>
    </source>
</evidence>
<dbReference type="eggNOG" id="COG2205">
    <property type="taxonomic scope" value="Bacteria"/>
</dbReference>
<dbReference type="eggNOG" id="COG0834">
    <property type="taxonomic scope" value="Bacteria"/>
</dbReference>
<comment type="catalytic activity">
    <reaction evidence="1">
        <text>ATP + protein L-histidine = ADP + protein N-phospho-L-histidine.</text>
        <dbReference type="EC" id="2.7.13.3"/>
    </reaction>
</comment>
<dbReference type="SUPFAM" id="SSF53850">
    <property type="entry name" value="Periplasmic binding protein-like II"/>
    <property type="match status" value="2"/>
</dbReference>
<dbReference type="PANTHER" id="PTHR43047">
    <property type="entry name" value="TWO-COMPONENT HISTIDINE PROTEIN KINASE"/>
    <property type="match status" value="1"/>
</dbReference>
<dbReference type="Gene3D" id="3.30.565.10">
    <property type="entry name" value="Histidine kinase-like ATPase, C-terminal domain"/>
    <property type="match status" value="1"/>
</dbReference>
<dbReference type="InterPro" id="IPR004358">
    <property type="entry name" value="Sig_transdc_His_kin-like_C"/>
</dbReference>
<feature type="modified residue" description="4-aspartylphosphate" evidence="6">
    <location>
        <position position="846"/>
    </location>
</feature>
<evidence type="ECO:0000256" key="7">
    <source>
        <dbReference type="SAM" id="SignalP"/>
    </source>
</evidence>
<dbReference type="SUPFAM" id="SSF52172">
    <property type="entry name" value="CheY-like"/>
    <property type="match status" value="1"/>
</dbReference>
<proteinExistence type="predicted"/>
<evidence type="ECO:0000256" key="6">
    <source>
        <dbReference type="PROSITE-ProRule" id="PRU00169"/>
    </source>
</evidence>
<dbReference type="STRING" id="420662.Mpe_A3738"/>
<reference evidence="10 11" key="1">
    <citation type="journal article" date="2007" name="J. Bacteriol.">
        <title>Whole-genome analysis of the methyl tert-butyl ether-degrading beta-proteobacterium Methylibium petroleiphilum PM1.</title>
        <authorList>
            <person name="Kane S.R."/>
            <person name="Chakicherla A.Y."/>
            <person name="Chain P.S.G."/>
            <person name="Schmidt R."/>
            <person name="Shin M.W."/>
            <person name="Legler T.C."/>
            <person name="Scow K.M."/>
            <person name="Larimer F.W."/>
            <person name="Lucas S.M."/>
            <person name="Richardson P.M."/>
            <person name="Hristova K.R."/>
        </authorList>
    </citation>
    <scope>NUCLEOTIDE SEQUENCE [LARGE SCALE GENOMIC DNA]</scope>
    <source>
        <strain evidence="11">ATCC BAA-1232 / LMG 22953 / PM1</strain>
    </source>
</reference>
<dbReference type="InterPro" id="IPR003661">
    <property type="entry name" value="HisK_dim/P_dom"/>
</dbReference>
<dbReference type="CDD" id="cd00156">
    <property type="entry name" value="REC"/>
    <property type="match status" value="1"/>
</dbReference>
<dbReference type="HOGENOM" id="CLU_317575_0_0_4"/>
<organism evidence="10 11">
    <name type="scientific">Methylibium petroleiphilum (strain ATCC BAA-1232 / LMG 22953 / PM1)</name>
    <dbReference type="NCBI Taxonomy" id="420662"/>
    <lineage>
        <taxon>Bacteria</taxon>
        <taxon>Pseudomonadati</taxon>
        <taxon>Pseudomonadota</taxon>
        <taxon>Betaproteobacteria</taxon>
        <taxon>Burkholderiales</taxon>
        <taxon>Sphaerotilaceae</taxon>
        <taxon>Methylibium</taxon>
    </lineage>
</organism>
<evidence type="ECO:0000256" key="3">
    <source>
        <dbReference type="ARBA" id="ARBA00022553"/>
    </source>
</evidence>
<dbReference type="CDD" id="cd01007">
    <property type="entry name" value="PBP2_BvgS_HisK_like"/>
    <property type="match status" value="1"/>
</dbReference>
<evidence type="ECO:0000313" key="11">
    <source>
        <dbReference type="Proteomes" id="UP000000366"/>
    </source>
</evidence>
<evidence type="ECO:0000259" key="8">
    <source>
        <dbReference type="PROSITE" id="PS50109"/>
    </source>
</evidence>
<dbReference type="Pfam" id="PF00072">
    <property type="entry name" value="Response_reg"/>
    <property type="match status" value="1"/>
</dbReference>
<dbReference type="GO" id="GO:0000155">
    <property type="term" value="F:phosphorelay sensor kinase activity"/>
    <property type="evidence" value="ECO:0007669"/>
    <property type="project" value="InterPro"/>
</dbReference>
<dbReference type="SUPFAM" id="SSF55874">
    <property type="entry name" value="ATPase domain of HSP90 chaperone/DNA topoisomerase II/histidine kinase"/>
    <property type="match status" value="1"/>
</dbReference>
<dbReference type="AlphaFoldDB" id="A2SMA2"/>
<evidence type="ECO:0000256" key="1">
    <source>
        <dbReference type="ARBA" id="ARBA00000085"/>
    </source>
</evidence>
<dbReference type="InterPro" id="IPR036097">
    <property type="entry name" value="HisK_dim/P_sf"/>
</dbReference>
<keyword evidence="11" id="KW-1185">Reference proteome</keyword>
<dbReference type="CDD" id="cd13707">
    <property type="entry name" value="PBP2_BvgS_D2"/>
    <property type="match status" value="1"/>
</dbReference>
<name>A2SMA2_METPP</name>
<dbReference type="Gene3D" id="3.40.50.2300">
    <property type="match status" value="1"/>
</dbReference>
<keyword evidence="7" id="KW-0732">Signal</keyword>
<dbReference type="eggNOG" id="COG2197">
    <property type="taxonomic scope" value="Bacteria"/>
</dbReference>
<dbReference type="SMART" id="SM00448">
    <property type="entry name" value="REC"/>
    <property type="match status" value="1"/>
</dbReference>
<feature type="chain" id="PRO_5002646502" description="histidine kinase" evidence="7">
    <location>
        <begin position="27"/>
        <end position="917"/>
    </location>
</feature>
<feature type="domain" description="Histidine kinase" evidence="8">
    <location>
        <begin position="558"/>
        <end position="778"/>
    </location>
</feature>
<dbReference type="EC" id="2.7.13.3" evidence="2"/>
<evidence type="ECO:0000259" key="9">
    <source>
        <dbReference type="PROSITE" id="PS50110"/>
    </source>
</evidence>
<evidence type="ECO:0000256" key="2">
    <source>
        <dbReference type="ARBA" id="ARBA00012438"/>
    </source>
</evidence>
<dbReference type="Pfam" id="PF00497">
    <property type="entry name" value="SBP_bac_3"/>
    <property type="match status" value="2"/>
</dbReference>